<accession>A0AB34JUX0</accession>
<gene>
    <name evidence="6" type="ORF">AB1Y20_020759</name>
</gene>
<reference evidence="6 7" key="1">
    <citation type="journal article" date="2024" name="Science">
        <title>Giant polyketide synthase enzymes in the biosynthesis of giant marine polyether toxins.</title>
        <authorList>
            <person name="Fallon T.R."/>
            <person name="Shende V.V."/>
            <person name="Wierzbicki I.H."/>
            <person name="Pendleton A.L."/>
            <person name="Watervoot N.F."/>
            <person name="Auber R.P."/>
            <person name="Gonzalez D.J."/>
            <person name="Wisecaver J.H."/>
            <person name="Moore B.S."/>
        </authorList>
    </citation>
    <scope>NUCLEOTIDE SEQUENCE [LARGE SCALE GENOMIC DNA]</scope>
    <source>
        <strain evidence="6 7">12B1</strain>
    </source>
</reference>
<evidence type="ECO:0000313" key="6">
    <source>
        <dbReference type="EMBL" id="KAL1525933.1"/>
    </source>
</evidence>
<dbReference type="Gene3D" id="3.40.50.880">
    <property type="match status" value="1"/>
</dbReference>
<protein>
    <recommendedName>
        <fullName evidence="8">Dipeptidase E</fullName>
    </recommendedName>
</protein>
<evidence type="ECO:0000256" key="1">
    <source>
        <dbReference type="ARBA" id="ARBA00006534"/>
    </source>
</evidence>
<keyword evidence="3" id="KW-0378">Hydrolase</keyword>
<dbReference type="InterPro" id="IPR029062">
    <property type="entry name" value="Class_I_gatase-like"/>
</dbReference>
<evidence type="ECO:0000256" key="3">
    <source>
        <dbReference type="ARBA" id="ARBA00022801"/>
    </source>
</evidence>
<keyword evidence="2" id="KW-0645">Protease</keyword>
<feature type="chain" id="PRO_5044324074" description="Dipeptidase E" evidence="5">
    <location>
        <begin position="23"/>
        <end position="341"/>
    </location>
</feature>
<organism evidence="6 7">
    <name type="scientific">Prymnesium parvum</name>
    <name type="common">Toxic golden alga</name>
    <dbReference type="NCBI Taxonomy" id="97485"/>
    <lineage>
        <taxon>Eukaryota</taxon>
        <taxon>Haptista</taxon>
        <taxon>Haptophyta</taxon>
        <taxon>Prymnesiophyceae</taxon>
        <taxon>Prymnesiales</taxon>
        <taxon>Prymnesiaceae</taxon>
        <taxon>Prymnesium</taxon>
    </lineage>
</organism>
<proteinExistence type="inferred from homology"/>
<dbReference type="Pfam" id="PF03575">
    <property type="entry name" value="Peptidase_S51"/>
    <property type="match status" value="1"/>
</dbReference>
<sequence>MVTSSLCWRGAALAAALALSAAIRARSRALRSASCIPAAPCAPYSPSALKRCLLLSNSKLAELPYLAHALPHIRRFLAPCPPGGYIAFVPYAQRHRDGYAAKLRQALAPVGLEVRSLHECAGAAERLQLIRGAAAVFVGGGNSYRLLKCLQQDEGLLCEISSRVAAGKLRYIGSSAGTNLACPTIRNTNDMPIVWPSLGLHGLCLIPFQINTHYIDEARELQNHMGETRAKRLEEFVEENDAPVLALREGSSLLVEGETAQLLGPVTRSAAVTWEGARLVRRAADGGAREVAVGESLDFLMKDAAGDAGDVARLFDVSPLLSDEGQDKRRCHQSGDGFKSG</sequence>
<keyword evidence="5" id="KW-0732">Signal</keyword>
<evidence type="ECO:0008006" key="8">
    <source>
        <dbReference type="Google" id="ProtNLM"/>
    </source>
</evidence>
<dbReference type="InterPro" id="IPR005320">
    <property type="entry name" value="Peptidase_S51"/>
</dbReference>
<dbReference type="SUPFAM" id="SSF52317">
    <property type="entry name" value="Class I glutamine amidotransferase-like"/>
    <property type="match status" value="1"/>
</dbReference>
<dbReference type="AlphaFoldDB" id="A0AB34JUX0"/>
<dbReference type="GO" id="GO:0008236">
    <property type="term" value="F:serine-type peptidase activity"/>
    <property type="evidence" value="ECO:0007669"/>
    <property type="project" value="UniProtKB-KW"/>
</dbReference>
<name>A0AB34JUX0_PRYPA</name>
<feature type="signal peptide" evidence="5">
    <location>
        <begin position="1"/>
        <end position="22"/>
    </location>
</feature>
<dbReference type="EMBL" id="JBGBPQ010000004">
    <property type="protein sequence ID" value="KAL1525933.1"/>
    <property type="molecule type" value="Genomic_DNA"/>
</dbReference>
<comment type="caution">
    <text evidence="6">The sequence shown here is derived from an EMBL/GenBank/DDBJ whole genome shotgun (WGS) entry which is preliminary data.</text>
</comment>
<dbReference type="NCBIfam" id="NF003642">
    <property type="entry name" value="PRK05282.1"/>
    <property type="match status" value="1"/>
</dbReference>
<evidence type="ECO:0000256" key="2">
    <source>
        <dbReference type="ARBA" id="ARBA00022670"/>
    </source>
</evidence>
<keyword evidence="7" id="KW-1185">Reference proteome</keyword>
<keyword evidence="4" id="KW-0720">Serine protease</keyword>
<dbReference type="PANTHER" id="PTHR20842:SF0">
    <property type="entry name" value="ALPHA-ASPARTYL DIPEPTIDASE"/>
    <property type="match status" value="1"/>
</dbReference>
<dbReference type="PANTHER" id="PTHR20842">
    <property type="entry name" value="PROTEASE S51 ALPHA-ASPARTYL DIPEPTIDASE"/>
    <property type="match status" value="1"/>
</dbReference>
<evidence type="ECO:0000256" key="5">
    <source>
        <dbReference type="SAM" id="SignalP"/>
    </source>
</evidence>
<evidence type="ECO:0000256" key="4">
    <source>
        <dbReference type="ARBA" id="ARBA00022825"/>
    </source>
</evidence>
<dbReference type="Proteomes" id="UP001515480">
    <property type="component" value="Unassembled WGS sequence"/>
</dbReference>
<evidence type="ECO:0000313" key="7">
    <source>
        <dbReference type="Proteomes" id="UP001515480"/>
    </source>
</evidence>
<comment type="similarity">
    <text evidence="1">Belongs to the peptidase S51 family.</text>
</comment>
<dbReference type="GO" id="GO:0006508">
    <property type="term" value="P:proteolysis"/>
    <property type="evidence" value="ECO:0007669"/>
    <property type="project" value="UniProtKB-KW"/>
</dbReference>
<dbReference type="CDD" id="cd03146">
    <property type="entry name" value="GAT1_Peptidase_E"/>
    <property type="match status" value="1"/>
</dbReference>